<evidence type="ECO:0000313" key="2">
    <source>
        <dbReference type="Proteomes" id="UP001055153"/>
    </source>
</evidence>
<comment type="caution">
    <text evidence="1">The sequence shown here is derived from an EMBL/GenBank/DDBJ whole genome shotgun (WGS) entry which is preliminary data.</text>
</comment>
<accession>A0ABQ4SN09</accession>
<dbReference type="RefSeq" id="WP_238241291.1">
    <property type="nucleotide sequence ID" value="NZ_BPQQ01000096.1"/>
</dbReference>
<dbReference type="SUPFAM" id="SSF48498">
    <property type="entry name" value="Tetracyclin repressor-like, C-terminal domain"/>
    <property type="match status" value="1"/>
</dbReference>
<reference evidence="1" key="2">
    <citation type="submission" date="2021-08" db="EMBL/GenBank/DDBJ databases">
        <authorList>
            <person name="Tani A."/>
            <person name="Ola A."/>
            <person name="Ogura Y."/>
            <person name="Katsura K."/>
            <person name="Hayashi T."/>
        </authorList>
    </citation>
    <scope>NUCLEOTIDE SEQUENCE</scope>
    <source>
        <strain evidence="1">DSM 17168</strain>
    </source>
</reference>
<gene>
    <name evidence="1" type="ORF">GMJLKIPL_5876</name>
</gene>
<name>A0ABQ4SN09_9HYPH</name>
<dbReference type="InterPro" id="IPR036271">
    <property type="entry name" value="Tet_transcr_reg_TetR-rel_C_sf"/>
</dbReference>
<dbReference type="Gene3D" id="1.10.357.10">
    <property type="entry name" value="Tetracycline Repressor, domain 2"/>
    <property type="match status" value="1"/>
</dbReference>
<organism evidence="1 2">
    <name type="scientific">Methylobacterium isbiliense</name>
    <dbReference type="NCBI Taxonomy" id="315478"/>
    <lineage>
        <taxon>Bacteria</taxon>
        <taxon>Pseudomonadati</taxon>
        <taxon>Pseudomonadota</taxon>
        <taxon>Alphaproteobacteria</taxon>
        <taxon>Hyphomicrobiales</taxon>
        <taxon>Methylobacteriaceae</taxon>
        <taxon>Methylobacterium</taxon>
    </lineage>
</organism>
<keyword evidence="2" id="KW-1185">Reference proteome</keyword>
<reference evidence="1" key="1">
    <citation type="journal article" date="2021" name="Front. Microbiol.">
        <title>Comprehensive Comparative Genomics and Phenotyping of Methylobacterium Species.</title>
        <authorList>
            <person name="Alessa O."/>
            <person name="Ogura Y."/>
            <person name="Fujitani Y."/>
            <person name="Takami H."/>
            <person name="Hayashi T."/>
            <person name="Sahin N."/>
            <person name="Tani A."/>
        </authorList>
    </citation>
    <scope>NUCLEOTIDE SEQUENCE</scope>
    <source>
        <strain evidence="1">DSM 17168</strain>
    </source>
</reference>
<sequence length="152" mass="16816">MSRGSYYWHFADVPTFHRAVLARWEILAVDEPLARAERARVGETASLDGLVDVAFRAPRDLERAVHGWAAVSPQAAEVVAAVNRRRVSILTTTFRRSGLAPPLDAEASAVVLYGTFLGRVLCADFPLDNARLAQLHARFGMQSRSSASRRER</sequence>
<protein>
    <submittedName>
        <fullName evidence="1">Uncharacterized protein</fullName>
    </submittedName>
</protein>
<proteinExistence type="predicted"/>
<dbReference type="Proteomes" id="UP001055153">
    <property type="component" value="Unassembled WGS sequence"/>
</dbReference>
<dbReference type="EMBL" id="BPQQ01000096">
    <property type="protein sequence ID" value="GJE03919.1"/>
    <property type="molecule type" value="Genomic_DNA"/>
</dbReference>
<evidence type="ECO:0000313" key="1">
    <source>
        <dbReference type="EMBL" id="GJE03919.1"/>
    </source>
</evidence>